<dbReference type="Proteomes" id="UP001276902">
    <property type="component" value="Unassembled WGS sequence"/>
</dbReference>
<dbReference type="InterPro" id="IPR018247">
    <property type="entry name" value="EF_Hand_1_Ca_BS"/>
</dbReference>
<dbReference type="SUPFAM" id="SSF46785">
    <property type="entry name" value="Winged helix' DNA-binding domain"/>
    <property type="match status" value="1"/>
</dbReference>
<sequence>MEEFLQKLFHVPVKEQIFDNEDKLPLILTGLYEIRTFIIGQKLVYLIHPKEHVALPNLKKHFSKLTMLLEGDCILYDDGYTRYGISKLTELGIPFIFGDNNIYLPNLGIQINEKTRTKLPDVERFSPFTQKMILMALYQGWADISGKDIAEALGVSRMTVNRTLLELEALALPLTSMVGKTKYFKNDFSREELYSMCEKFFVNPVKKTIRMKQIPNGLKIKSGISALAKYTLLGEDAYPTFAVVHNQFHELDLDQDDFLSREEIPACVIQIHRYLIPRDGVIDPISAMLSIPKDELDDARVEQAIAEIKEGVFNGLWT</sequence>
<protein>
    <submittedName>
        <fullName evidence="2">Helix-turn-helix domain-containing protein</fullName>
    </submittedName>
</protein>
<gene>
    <name evidence="2" type="ORF">MQE39_01960</name>
</gene>
<proteinExistence type="predicted"/>
<dbReference type="EMBL" id="JALDAW010000008">
    <property type="protein sequence ID" value="MDY5166889.1"/>
    <property type="molecule type" value="Genomic_DNA"/>
</dbReference>
<evidence type="ECO:0000313" key="2">
    <source>
        <dbReference type="EMBL" id="MDY5166889.1"/>
    </source>
</evidence>
<evidence type="ECO:0000313" key="3">
    <source>
        <dbReference type="Proteomes" id="UP001276902"/>
    </source>
</evidence>
<dbReference type="InterPro" id="IPR036390">
    <property type="entry name" value="WH_DNA-bd_sf"/>
</dbReference>
<feature type="domain" description="Helix-turn-helix type 11" evidence="1">
    <location>
        <begin position="132"/>
        <end position="176"/>
    </location>
</feature>
<name>A0AB35UKA4_9FIRM</name>
<reference evidence="2" key="1">
    <citation type="submission" date="2022-03" db="EMBL/GenBank/DDBJ databases">
        <title>First case of bacteraemia caused by Dielma fastidiosa in a patient hospitalised with diverticulitis.</title>
        <authorList>
            <person name="Forman-Ankjaer B."/>
            <person name="Hvid-Jensen F."/>
            <person name="Kobel C.M."/>
            <person name="Greve T."/>
        </authorList>
    </citation>
    <scope>NUCLEOTIDE SEQUENCE</scope>
    <source>
        <strain evidence="2">AUH_DF_2021</strain>
    </source>
</reference>
<dbReference type="AlphaFoldDB" id="A0AB35UKA4"/>
<dbReference type="InterPro" id="IPR013196">
    <property type="entry name" value="HTH_11"/>
</dbReference>
<dbReference type="RefSeq" id="WP_320882895.1">
    <property type="nucleotide sequence ID" value="NZ_BAABZA010000001.1"/>
</dbReference>
<organism evidence="2 3">
    <name type="scientific">Dielma fastidiosa</name>
    <dbReference type="NCBI Taxonomy" id="1034346"/>
    <lineage>
        <taxon>Bacteria</taxon>
        <taxon>Bacillati</taxon>
        <taxon>Bacillota</taxon>
        <taxon>Erysipelotrichia</taxon>
        <taxon>Erysipelotrichales</taxon>
        <taxon>Erysipelotrichaceae</taxon>
        <taxon>Dielma</taxon>
    </lineage>
</organism>
<evidence type="ECO:0000259" key="1">
    <source>
        <dbReference type="Pfam" id="PF08279"/>
    </source>
</evidence>
<accession>A0AB35UKA4</accession>
<dbReference type="PROSITE" id="PS00018">
    <property type="entry name" value="EF_HAND_1"/>
    <property type="match status" value="1"/>
</dbReference>
<dbReference type="Pfam" id="PF08279">
    <property type="entry name" value="HTH_11"/>
    <property type="match status" value="1"/>
</dbReference>
<comment type="caution">
    <text evidence="2">The sequence shown here is derived from an EMBL/GenBank/DDBJ whole genome shotgun (WGS) entry which is preliminary data.</text>
</comment>